<sequence>MKVVERQFSIRQISSTIILIMQTSEFQMKAYINDGLNQQHGLDSPEGSAALLQANKPEVDDTDIQKARILDKADMQQTTTQSFKVENQKKNTSR</sequence>
<evidence type="ECO:0000313" key="7">
    <source>
        <dbReference type="EMBL" id="CAF4231595.1"/>
    </source>
</evidence>
<feature type="compositionally biased region" description="Polar residues" evidence="1">
    <location>
        <begin position="75"/>
        <end position="85"/>
    </location>
</feature>
<evidence type="ECO:0000313" key="3">
    <source>
        <dbReference type="EMBL" id="CAF3323947.1"/>
    </source>
</evidence>
<dbReference type="EMBL" id="CAJNXB010003555">
    <property type="protein sequence ID" value="CAF3323947.1"/>
    <property type="molecule type" value="Genomic_DNA"/>
</dbReference>
<evidence type="ECO:0000313" key="5">
    <source>
        <dbReference type="EMBL" id="CAF4159503.1"/>
    </source>
</evidence>
<proteinExistence type="predicted"/>
<accession>A0A817XZM9</accession>
<dbReference type="EMBL" id="CAJNYD010000373">
    <property type="protein sequence ID" value="CAF3251006.1"/>
    <property type="molecule type" value="Genomic_DNA"/>
</dbReference>
<dbReference type="EMBL" id="CAJOBQ010000046">
    <property type="protein sequence ID" value="CAF4231595.1"/>
    <property type="molecule type" value="Genomic_DNA"/>
</dbReference>
<evidence type="ECO:0000313" key="6">
    <source>
        <dbReference type="EMBL" id="CAF4217416.1"/>
    </source>
</evidence>
<comment type="caution">
    <text evidence="4">The sequence shown here is derived from an EMBL/GenBank/DDBJ whole genome shotgun (WGS) entry which is preliminary data.</text>
</comment>
<dbReference type="Proteomes" id="UP000663833">
    <property type="component" value="Unassembled WGS sequence"/>
</dbReference>
<dbReference type="EMBL" id="CAJOBO010000197">
    <property type="protein sequence ID" value="CAF4159503.1"/>
    <property type="molecule type" value="Genomic_DNA"/>
</dbReference>
<dbReference type="Proteomes" id="UP000663851">
    <property type="component" value="Unassembled WGS sequence"/>
</dbReference>
<evidence type="ECO:0000256" key="1">
    <source>
        <dbReference type="SAM" id="MobiDB-lite"/>
    </source>
</evidence>
<dbReference type="Proteomes" id="UP000663873">
    <property type="component" value="Unassembled WGS sequence"/>
</dbReference>
<evidence type="ECO:0000313" key="8">
    <source>
        <dbReference type="Proteomes" id="UP000663869"/>
    </source>
</evidence>
<dbReference type="EMBL" id="CAJNYU010000541">
    <property type="protein sequence ID" value="CAF3372331.1"/>
    <property type="molecule type" value="Genomic_DNA"/>
</dbReference>
<dbReference type="AlphaFoldDB" id="A0A817XZM9"/>
<name>A0A817XZM9_9BILA</name>
<dbReference type="OrthoDB" id="10345073at2759"/>
<dbReference type="Proteomes" id="UP000663862">
    <property type="component" value="Unassembled WGS sequence"/>
</dbReference>
<reference evidence="4" key="1">
    <citation type="submission" date="2021-02" db="EMBL/GenBank/DDBJ databases">
        <authorList>
            <person name="Nowell W R."/>
        </authorList>
    </citation>
    <scope>NUCLEOTIDE SEQUENCE</scope>
</reference>
<evidence type="ECO:0000313" key="9">
    <source>
        <dbReference type="Proteomes" id="UP000663873"/>
    </source>
</evidence>
<organism evidence="4 8">
    <name type="scientific">Rotaria socialis</name>
    <dbReference type="NCBI Taxonomy" id="392032"/>
    <lineage>
        <taxon>Eukaryota</taxon>
        <taxon>Metazoa</taxon>
        <taxon>Spiralia</taxon>
        <taxon>Gnathifera</taxon>
        <taxon>Rotifera</taxon>
        <taxon>Eurotatoria</taxon>
        <taxon>Bdelloidea</taxon>
        <taxon>Philodinida</taxon>
        <taxon>Philodinidae</taxon>
        <taxon>Rotaria</taxon>
    </lineage>
</organism>
<dbReference type="Proteomes" id="UP000663869">
    <property type="component" value="Unassembled WGS sequence"/>
</dbReference>
<dbReference type="EMBL" id="CAJOBP010000760">
    <property type="protein sequence ID" value="CAF4217416.1"/>
    <property type="molecule type" value="Genomic_DNA"/>
</dbReference>
<evidence type="ECO:0000313" key="2">
    <source>
        <dbReference type="EMBL" id="CAF3251006.1"/>
    </source>
</evidence>
<gene>
    <name evidence="4" type="ORF">FME351_LOCUS6457</name>
    <name evidence="5" type="ORF">HFQ381_LOCUS4871</name>
    <name evidence="2" type="ORF">LUA448_LOCUS4833</name>
    <name evidence="3" type="ORF">TIS948_LOCUS20485</name>
    <name evidence="7" type="ORF">TSG867_LOCUS1910</name>
    <name evidence="6" type="ORF">UJA718_LOCUS7522</name>
</gene>
<keyword evidence="9" id="KW-1185">Reference proteome</keyword>
<feature type="region of interest" description="Disordered" evidence="1">
    <location>
        <begin position="73"/>
        <end position="94"/>
    </location>
</feature>
<dbReference type="Proteomes" id="UP000663825">
    <property type="component" value="Unassembled WGS sequence"/>
</dbReference>
<evidence type="ECO:0000313" key="4">
    <source>
        <dbReference type="EMBL" id="CAF3372331.1"/>
    </source>
</evidence>
<protein>
    <submittedName>
        <fullName evidence="4">Uncharacterized protein</fullName>
    </submittedName>
</protein>